<reference evidence="1 2" key="2">
    <citation type="journal article" date="2022" name="Mol. Ecol. Resour.">
        <title>The genomes of chicory, endive, great burdock and yacon provide insights into Asteraceae paleo-polyploidization history and plant inulin production.</title>
        <authorList>
            <person name="Fan W."/>
            <person name="Wang S."/>
            <person name="Wang H."/>
            <person name="Wang A."/>
            <person name="Jiang F."/>
            <person name="Liu H."/>
            <person name="Zhao H."/>
            <person name="Xu D."/>
            <person name="Zhang Y."/>
        </authorList>
    </citation>
    <scope>NUCLEOTIDE SEQUENCE [LARGE SCALE GENOMIC DNA]</scope>
    <source>
        <strain evidence="2">cv. Yunnan</strain>
        <tissue evidence="1">Leaves</tissue>
    </source>
</reference>
<name>A0ACB9EC89_9ASTR</name>
<dbReference type="Proteomes" id="UP001056120">
    <property type="component" value="Linkage Group LG18"/>
</dbReference>
<evidence type="ECO:0000313" key="2">
    <source>
        <dbReference type="Proteomes" id="UP001056120"/>
    </source>
</evidence>
<protein>
    <submittedName>
        <fullName evidence="1">Uncharacterized protein</fullName>
    </submittedName>
</protein>
<proteinExistence type="predicted"/>
<reference evidence="2" key="1">
    <citation type="journal article" date="2022" name="Mol. Ecol. Resour.">
        <title>The genomes of chicory, endive, great burdock and yacon provide insights into Asteraceae palaeo-polyploidization history and plant inulin production.</title>
        <authorList>
            <person name="Fan W."/>
            <person name="Wang S."/>
            <person name="Wang H."/>
            <person name="Wang A."/>
            <person name="Jiang F."/>
            <person name="Liu H."/>
            <person name="Zhao H."/>
            <person name="Xu D."/>
            <person name="Zhang Y."/>
        </authorList>
    </citation>
    <scope>NUCLEOTIDE SEQUENCE [LARGE SCALE GENOMIC DNA]</scope>
    <source>
        <strain evidence="2">cv. Yunnan</strain>
    </source>
</reference>
<sequence length="98" mass="11154">MPCLFNCQKSITSRLACKMQTDNVEKRSMVTTRVFSSLFSPPLFNSTNPRSLRPLFLSISSSKSGKLTDYHYLCKFFIRLSPISLHVLLNHQSVLGLK</sequence>
<organism evidence="1 2">
    <name type="scientific">Smallanthus sonchifolius</name>
    <dbReference type="NCBI Taxonomy" id="185202"/>
    <lineage>
        <taxon>Eukaryota</taxon>
        <taxon>Viridiplantae</taxon>
        <taxon>Streptophyta</taxon>
        <taxon>Embryophyta</taxon>
        <taxon>Tracheophyta</taxon>
        <taxon>Spermatophyta</taxon>
        <taxon>Magnoliopsida</taxon>
        <taxon>eudicotyledons</taxon>
        <taxon>Gunneridae</taxon>
        <taxon>Pentapetalae</taxon>
        <taxon>asterids</taxon>
        <taxon>campanulids</taxon>
        <taxon>Asterales</taxon>
        <taxon>Asteraceae</taxon>
        <taxon>Asteroideae</taxon>
        <taxon>Heliantheae alliance</taxon>
        <taxon>Millerieae</taxon>
        <taxon>Smallanthus</taxon>
    </lineage>
</organism>
<gene>
    <name evidence="1" type="ORF">L1987_56286</name>
</gene>
<evidence type="ECO:0000313" key="1">
    <source>
        <dbReference type="EMBL" id="KAI3756465.1"/>
    </source>
</evidence>
<comment type="caution">
    <text evidence="1">The sequence shown here is derived from an EMBL/GenBank/DDBJ whole genome shotgun (WGS) entry which is preliminary data.</text>
</comment>
<accession>A0ACB9EC89</accession>
<keyword evidence="2" id="KW-1185">Reference proteome</keyword>
<dbReference type="EMBL" id="CM042035">
    <property type="protein sequence ID" value="KAI3756465.1"/>
    <property type="molecule type" value="Genomic_DNA"/>
</dbReference>